<dbReference type="AlphaFoldDB" id="A0A1I6LRJ2"/>
<feature type="transmembrane region" description="Helical" evidence="4">
    <location>
        <begin position="46"/>
        <end position="64"/>
    </location>
</feature>
<dbReference type="OrthoDB" id="9797605at2"/>
<dbReference type="GO" id="GO:0016020">
    <property type="term" value="C:membrane"/>
    <property type="evidence" value="ECO:0007669"/>
    <property type="project" value="InterPro"/>
</dbReference>
<dbReference type="Proteomes" id="UP000199024">
    <property type="component" value="Unassembled WGS sequence"/>
</dbReference>
<dbReference type="CDD" id="cd16917">
    <property type="entry name" value="HATPase_UhpB-NarQ-NarX-like"/>
    <property type="match status" value="1"/>
</dbReference>
<keyword evidence="7" id="KW-1185">Reference proteome</keyword>
<dbReference type="Pfam" id="PF07730">
    <property type="entry name" value="HisKA_3"/>
    <property type="match status" value="1"/>
</dbReference>
<dbReference type="Pfam" id="PF02518">
    <property type="entry name" value="HATPase_c"/>
    <property type="match status" value="1"/>
</dbReference>
<evidence type="ECO:0000256" key="2">
    <source>
        <dbReference type="ARBA" id="ARBA00022777"/>
    </source>
</evidence>
<evidence type="ECO:0000313" key="7">
    <source>
        <dbReference type="Proteomes" id="UP000199024"/>
    </source>
</evidence>
<reference evidence="6 7" key="1">
    <citation type="submission" date="2016-10" db="EMBL/GenBank/DDBJ databases">
        <authorList>
            <person name="de Groot N.N."/>
        </authorList>
    </citation>
    <scope>NUCLEOTIDE SEQUENCE [LARGE SCALE GENOMIC DNA]</scope>
    <source>
        <strain evidence="6 7">DSM 21001</strain>
    </source>
</reference>
<dbReference type="PANTHER" id="PTHR24421:SF63">
    <property type="entry name" value="SENSOR HISTIDINE KINASE DESK"/>
    <property type="match status" value="1"/>
</dbReference>
<evidence type="ECO:0000256" key="1">
    <source>
        <dbReference type="ARBA" id="ARBA00022679"/>
    </source>
</evidence>
<organism evidence="6 7">
    <name type="scientific">Granulicella pectinivorans</name>
    <dbReference type="NCBI Taxonomy" id="474950"/>
    <lineage>
        <taxon>Bacteria</taxon>
        <taxon>Pseudomonadati</taxon>
        <taxon>Acidobacteriota</taxon>
        <taxon>Terriglobia</taxon>
        <taxon>Terriglobales</taxon>
        <taxon>Acidobacteriaceae</taxon>
        <taxon>Granulicella</taxon>
    </lineage>
</organism>
<sequence>MTALEKANASSDWTRRNGPQGRRDYIWLVYSVFYFIEPFFRHSTAYWVQCLGIYAVFLGLYVACMRAVTPRTSALWALSFTGLGLLSYPANPGASTFFVFTAAVFPLCAPSRKMVATVLATECLMVVAEGAIFHVNLISVASTVMFIVVIGVSNFFVGEQKRADCKLRMAHEEIEQLAAVAERERIARDLHDVLGHTLSVIVLKAELAGRLLQEGAAQDPARAAREIADVENTARTALKEVREAIGGYRAQGLAAELEQARRTLDAAGVALRCAATTPELPDGGAHRAVPMTVTQETVLSLAVREAVTNIVRHAEATECRVSISTTSGFHALEVEDDGMHRIEREGNGLRGMRERVAALGGVFSIESGAGTRLLIRLPIEAAR</sequence>
<accession>A0A1I6LRJ2</accession>
<feature type="transmembrane region" description="Helical" evidence="4">
    <location>
        <begin position="131"/>
        <end position="157"/>
    </location>
</feature>
<feature type="transmembrane region" description="Helical" evidence="4">
    <location>
        <begin position="25"/>
        <end position="40"/>
    </location>
</feature>
<proteinExistence type="predicted"/>
<evidence type="ECO:0000256" key="3">
    <source>
        <dbReference type="ARBA" id="ARBA00023012"/>
    </source>
</evidence>
<evidence type="ECO:0000313" key="6">
    <source>
        <dbReference type="EMBL" id="SFS05882.1"/>
    </source>
</evidence>
<dbReference type="STRING" id="474950.SAMN05421771_1140"/>
<dbReference type="GO" id="GO:0000155">
    <property type="term" value="F:phosphorelay sensor kinase activity"/>
    <property type="evidence" value="ECO:0007669"/>
    <property type="project" value="InterPro"/>
</dbReference>
<keyword evidence="4" id="KW-1133">Transmembrane helix</keyword>
<evidence type="ECO:0000259" key="5">
    <source>
        <dbReference type="SMART" id="SM00387"/>
    </source>
</evidence>
<dbReference type="SMART" id="SM00387">
    <property type="entry name" value="HATPase_c"/>
    <property type="match status" value="1"/>
</dbReference>
<name>A0A1I6LRJ2_9BACT</name>
<feature type="domain" description="Histidine kinase/HSP90-like ATPase" evidence="5">
    <location>
        <begin position="294"/>
        <end position="381"/>
    </location>
</feature>
<gene>
    <name evidence="6" type="ORF">SAMN05421771_1140</name>
</gene>
<dbReference type="RefSeq" id="WP_089837414.1">
    <property type="nucleotide sequence ID" value="NZ_FOZL01000001.1"/>
</dbReference>
<dbReference type="Gene3D" id="3.30.565.10">
    <property type="entry name" value="Histidine kinase-like ATPase, C-terminal domain"/>
    <property type="match status" value="1"/>
</dbReference>
<protein>
    <submittedName>
        <fullName evidence="6">Two-component system, NarL family, sensor histidine kinase DesK</fullName>
    </submittedName>
</protein>
<dbReference type="Gene3D" id="1.20.5.1930">
    <property type="match status" value="1"/>
</dbReference>
<keyword evidence="2 6" id="KW-0418">Kinase</keyword>
<evidence type="ECO:0000256" key="4">
    <source>
        <dbReference type="SAM" id="Phobius"/>
    </source>
</evidence>
<dbReference type="InterPro" id="IPR050482">
    <property type="entry name" value="Sensor_HK_TwoCompSys"/>
</dbReference>
<dbReference type="GO" id="GO:0046983">
    <property type="term" value="F:protein dimerization activity"/>
    <property type="evidence" value="ECO:0007669"/>
    <property type="project" value="InterPro"/>
</dbReference>
<keyword evidence="4" id="KW-0472">Membrane</keyword>
<dbReference type="InterPro" id="IPR003594">
    <property type="entry name" value="HATPase_dom"/>
</dbReference>
<dbReference type="InterPro" id="IPR036890">
    <property type="entry name" value="HATPase_C_sf"/>
</dbReference>
<keyword evidence="4" id="KW-0812">Transmembrane</keyword>
<dbReference type="EMBL" id="FOZL01000001">
    <property type="protein sequence ID" value="SFS05882.1"/>
    <property type="molecule type" value="Genomic_DNA"/>
</dbReference>
<keyword evidence="3" id="KW-0902">Two-component regulatory system</keyword>
<dbReference type="InterPro" id="IPR011712">
    <property type="entry name" value="Sig_transdc_His_kin_sub3_dim/P"/>
</dbReference>
<keyword evidence="1" id="KW-0808">Transferase</keyword>
<dbReference type="PANTHER" id="PTHR24421">
    <property type="entry name" value="NITRATE/NITRITE SENSOR PROTEIN NARX-RELATED"/>
    <property type="match status" value="1"/>
</dbReference>
<dbReference type="SUPFAM" id="SSF55874">
    <property type="entry name" value="ATPase domain of HSP90 chaperone/DNA topoisomerase II/histidine kinase"/>
    <property type="match status" value="1"/>
</dbReference>